<dbReference type="EMBL" id="JAKMXF010000313">
    <property type="protein sequence ID" value="KAI6650216.1"/>
    <property type="molecule type" value="Genomic_DNA"/>
</dbReference>
<name>A0AAV7JPC3_9METZ</name>
<proteinExistence type="predicted"/>
<evidence type="ECO:0000313" key="3">
    <source>
        <dbReference type="EMBL" id="KAI6650216.1"/>
    </source>
</evidence>
<dbReference type="InterPro" id="IPR011042">
    <property type="entry name" value="6-blade_b-propeller_TolB-like"/>
</dbReference>
<organism evidence="3 4">
    <name type="scientific">Oopsacas minuta</name>
    <dbReference type="NCBI Taxonomy" id="111878"/>
    <lineage>
        <taxon>Eukaryota</taxon>
        <taxon>Metazoa</taxon>
        <taxon>Porifera</taxon>
        <taxon>Hexactinellida</taxon>
        <taxon>Hexasterophora</taxon>
        <taxon>Lyssacinosida</taxon>
        <taxon>Leucopsacidae</taxon>
        <taxon>Oopsacas</taxon>
    </lineage>
</organism>
<dbReference type="GO" id="GO:0061630">
    <property type="term" value="F:ubiquitin protein ligase activity"/>
    <property type="evidence" value="ECO:0007669"/>
    <property type="project" value="TreeGrafter"/>
</dbReference>
<dbReference type="InterPro" id="IPR050952">
    <property type="entry name" value="TRIM-NHL_E3_ligases"/>
</dbReference>
<evidence type="ECO:0000313" key="4">
    <source>
        <dbReference type="Proteomes" id="UP001165289"/>
    </source>
</evidence>
<comment type="caution">
    <text evidence="3">The sequence shown here is derived from an EMBL/GenBank/DDBJ whole genome shotgun (WGS) entry which is preliminary data.</text>
</comment>
<accession>A0AAV7JPC3</accession>
<evidence type="ECO:0000256" key="2">
    <source>
        <dbReference type="PROSITE-ProRule" id="PRU00504"/>
    </source>
</evidence>
<dbReference type="InterPro" id="IPR001258">
    <property type="entry name" value="NHL_repeat"/>
</dbReference>
<protein>
    <submittedName>
        <fullName evidence="3">Uncharacterized protein</fullName>
    </submittedName>
</protein>
<dbReference type="GO" id="GO:0000209">
    <property type="term" value="P:protein polyubiquitination"/>
    <property type="evidence" value="ECO:0007669"/>
    <property type="project" value="TreeGrafter"/>
</dbReference>
<dbReference type="AlphaFoldDB" id="A0AAV7JPC3"/>
<evidence type="ECO:0000256" key="1">
    <source>
        <dbReference type="ARBA" id="ARBA00022737"/>
    </source>
</evidence>
<dbReference type="Gene3D" id="2.120.10.30">
    <property type="entry name" value="TolB, C-terminal domain"/>
    <property type="match status" value="2"/>
</dbReference>
<dbReference type="SMART" id="SM00135">
    <property type="entry name" value="LY"/>
    <property type="match status" value="1"/>
</dbReference>
<dbReference type="PROSITE" id="PS51125">
    <property type="entry name" value="NHL"/>
    <property type="match status" value="1"/>
</dbReference>
<feature type="repeat" description="NHL" evidence="2">
    <location>
        <begin position="111"/>
        <end position="150"/>
    </location>
</feature>
<sequence length="282" mass="32162">MLIDVEGTQESVEVKEVMEYSLKKHPVLTVYNNKLYRAEGIAIEEHYQLIFIADWERKCIQVLTFEGNFVTSFGRSILRNPNGIAVTKDYLLITDTMLSALFQFSDYNLMRIKGPKEEKLSDPYGLCIDYNGEVYVADYGNNRVSIFSQELNFKNCIGTLQLRHPKDVKVTINSIIVLDSSPKCVHIYSRSGHLLNSCVSNGRHGMVDYPSFFCIDLDGNILISDRHRHGIQILSPSGQHIHTIARRRRRRAELELPTGICISTLGTIFVVSNYNHSVLQLF</sequence>
<gene>
    <name evidence="3" type="ORF">LOD99_6133</name>
</gene>
<dbReference type="InterPro" id="IPR000033">
    <property type="entry name" value="LDLR_classB_rpt"/>
</dbReference>
<dbReference type="PANTHER" id="PTHR24104:SF25">
    <property type="entry name" value="PROTEIN LIN-41"/>
    <property type="match status" value="1"/>
</dbReference>
<dbReference type="GO" id="GO:0043161">
    <property type="term" value="P:proteasome-mediated ubiquitin-dependent protein catabolic process"/>
    <property type="evidence" value="ECO:0007669"/>
    <property type="project" value="TreeGrafter"/>
</dbReference>
<keyword evidence="1" id="KW-0677">Repeat</keyword>
<dbReference type="Proteomes" id="UP001165289">
    <property type="component" value="Unassembled WGS sequence"/>
</dbReference>
<dbReference type="GO" id="GO:0008270">
    <property type="term" value="F:zinc ion binding"/>
    <property type="evidence" value="ECO:0007669"/>
    <property type="project" value="UniProtKB-KW"/>
</dbReference>
<dbReference type="CDD" id="cd05819">
    <property type="entry name" value="NHL"/>
    <property type="match status" value="1"/>
</dbReference>
<reference evidence="3 4" key="1">
    <citation type="journal article" date="2023" name="BMC Biol.">
        <title>The compact genome of the sponge Oopsacas minuta (Hexactinellida) is lacking key metazoan core genes.</title>
        <authorList>
            <person name="Santini S."/>
            <person name="Schenkelaars Q."/>
            <person name="Jourda C."/>
            <person name="Duchesne M."/>
            <person name="Belahbib H."/>
            <person name="Rocher C."/>
            <person name="Selva M."/>
            <person name="Riesgo A."/>
            <person name="Vervoort M."/>
            <person name="Leys S.P."/>
            <person name="Kodjabachian L."/>
            <person name="Le Bivic A."/>
            <person name="Borchiellini C."/>
            <person name="Claverie J.M."/>
            <person name="Renard E."/>
        </authorList>
    </citation>
    <scope>NUCLEOTIDE SEQUENCE [LARGE SCALE GENOMIC DNA]</scope>
    <source>
        <strain evidence="3">SPO-2</strain>
    </source>
</reference>
<dbReference type="Pfam" id="PF01436">
    <property type="entry name" value="NHL"/>
    <property type="match status" value="1"/>
</dbReference>
<dbReference type="PANTHER" id="PTHR24104">
    <property type="entry name" value="E3 UBIQUITIN-PROTEIN LIGASE NHLRC1-RELATED"/>
    <property type="match status" value="1"/>
</dbReference>
<dbReference type="SUPFAM" id="SSF63829">
    <property type="entry name" value="Calcium-dependent phosphotriesterase"/>
    <property type="match status" value="1"/>
</dbReference>
<keyword evidence="4" id="KW-1185">Reference proteome</keyword>